<evidence type="ECO:0000313" key="3">
    <source>
        <dbReference type="EMBL" id="EKB49811.1"/>
    </source>
</evidence>
<comment type="caution">
    <text evidence="3">The sequence shown here is derived from an EMBL/GenBank/DDBJ whole genome shotgun (WGS) entry which is preliminary data.</text>
</comment>
<gene>
    <name evidence="3" type="ORF">B879_01594</name>
</gene>
<keyword evidence="1" id="KW-0472">Membrane</keyword>
<dbReference type="RefSeq" id="WP_009184629.1">
    <property type="nucleotide sequence ID" value="NZ_AMGM01000018.1"/>
</dbReference>
<feature type="domain" description="CAAX prenyl protease 2/Lysostaphin resistance protein A-like" evidence="2">
    <location>
        <begin position="135"/>
        <end position="240"/>
    </location>
</feature>
<dbReference type="EMBL" id="AMGM01000018">
    <property type="protein sequence ID" value="EKB49811.1"/>
    <property type="molecule type" value="Genomic_DNA"/>
</dbReference>
<dbReference type="GO" id="GO:0004175">
    <property type="term" value="F:endopeptidase activity"/>
    <property type="evidence" value="ECO:0007669"/>
    <property type="project" value="UniProtKB-ARBA"/>
</dbReference>
<keyword evidence="1" id="KW-0812">Transmembrane</keyword>
<keyword evidence="3" id="KW-0645">Protease</keyword>
<accession>K1L4Z9</accession>
<keyword evidence="3" id="KW-0378">Hydrolase</keyword>
<keyword evidence="4" id="KW-1185">Reference proteome</keyword>
<dbReference type="GO" id="GO:0006508">
    <property type="term" value="P:proteolysis"/>
    <property type="evidence" value="ECO:0007669"/>
    <property type="project" value="UniProtKB-KW"/>
</dbReference>
<feature type="transmembrane region" description="Helical" evidence="1">
    <location>
        <begin position="96"/>
        <end position="117"/>
    </location>
</feature>
<evidence type="ECO:0000259" key="2">
    <source>
        <dbReference type="Pfam" id="PF02517"/>
    </source>
</evidence>
<dbReference type="Pfam" id="PF02517">
    <property type="entry name" value="Rce1-like"/>
    <property type="match status" value="1"/>
</dbReference>
<feature type="transmembrane region" description="Helical" evidence="1">
    <location>
        <begin position="175"/>
        <end position="194"/>
    </location>
</feature>
<sequence length="252" mass="27961">MKSKKFYLGLSLFFLGLLGMLSMLTVDFPLPEEMQSILEEQFTPSQIQWLILINPTIIMLIAVIVGTLLYEKVNLSVPILEKMVGLKEDSPQTREILIYGILGGLLTGIVLGLLGLIGRGLVPSEFEQLTANIQLTLAARFLYGGITEEILIRFGLMTLLVWIAAKIFKGTKPMAYWIGITLAALLFALGHFPIVFQSVDHPSSIMLTYVLIGNSLGGLVFGWLYWKKGLESAFLAHIFAHVGMVVLEKIYL</sequence>
<evidence type="ECO:0000313" key="4">
    <source>
        <dbReference type="Proteomes" id="UP000004478"/>
    </source>
</evidence>
<protein>
    <submittedName>
        <fullName evidence="3">CAAX amino terminal protease self-immunity</fullName>
    </submittedName>
</protein>
<dbReference type="InterPro" id="IPR003675">
    <property type="entry name" value="Rce1/LyrA-like_dom"/>
</dbReference>
<evidence type="ECO:0000256" key="1">
    <source>
        <dbReference type="SAM" id="Phobius"/>
    </source>
</evidence>
<dbReference type="OrthoDB" id="378663at2"/>
<dbReference type="AlphaFoldDB" id="K1L4Z9"/>
<organism evidence="3 4">
    <name type="scientific">Cecembia lonarensis (strain CCUG 58316 / KCTC 22772 / LW9)</name>
    <dbReference type="NCBI Taxonomy" id="1225176"/>
    <lineage>
        <taxon>Bacteria</taxon>
        <taxon>Pseudomonadati</taxon>
        <taxon>Bacteroidota</taxon>
        <taxon>Cytophagia</taxon>
        <taxon>Cytophagales</taxon>
        <taxon>Cyclobacteriaceae</taxon>
        <taxon>Cecembia</taxon>
    </lineage>
</organism>
<feature type="transmembrane region" description="Helical" evidence="1">
    <location>
        <begin position="206"/>
        <end position="226"/>
    </location>
</feature>
<feature type="transmembrane region" description="Helical" evidence="1">
    <location>
        <begin position="150"/>
        <end position="168"/>
    </location>
</feature>
<proteinExistence type="predicted"/>
<name>K1L4Z9_CECL9</name>
<feature type="transmembrane region" description="Helical" evidence="1">
    <location>
        <begin position="47"/>
        <end position="70"/>
    </location>
</feature>
<dbReference type="Proteomes" id="UP000004478">
    <property type="component" value="Unassembled WGS sequence"/>
</dbReference>
<keyword evidence="1" id="KW-1133">Transmembrane helix</keyword>
<dbReference type="GO" id="GO:0080120">
    <property type="term" value="P:CAAX-box protein maturation"/>
    <property type="evidence" value="ECO:0007669"/>
    <property type="project" value="UniProtKB-ARBA"/>
</dbReference>
<dbReference type="PATRIC" id="fig|1225176.3.peg.1701"/>
<reference evidence="3 4" key="1">
    <citation type="journal article" date="2012" name="J. Bacteriol.">
        <title>Draft Genome Sequence of Cecembia lonarensis Strain LW9T, Isolated from Lonar Lake, a Haloalkaline Lake in India.</title>
        <authorList>
            <person name="Shivaji S."/>
            <person name="Ara S."/>
            <person name="Singh A."/>
            <person name="Pinnaka A.K."/>
        </authorList>
    </citation>
    <scope>NUCLEOTIDE SEQUENCE [LARGE SCALE GENOMIC DNA]</scope>
    <source>
        <strain evidence="3 4">LW9</strain>
    </source>
</reference>